<name>A0AAX6FBI7_IRIPA</name>
<dbReference type="Proteomes" id="UP001140949">
    <property type="component" value="Unassembled WGS sequence"/>
</dbReference>
<reference evidence="1" key="1">
    <citation type="journal article" date="2023" name="GigaByte">
        <title>Genome assembly of the bearded iris, Iris pallida Lam.</title>
        <authorList>
            <person name="Bruccoleri R.E."/>
            <person name="Oakeley E.J."/>
            <person name="Faust A.M.E."/>
            <person name="Altorfer M."/>
            <person name="Dessus-Babus S."/>
            <person name="Burckhardt D."/>
            <person name="Oertli M."/>
            <person name="Naumann U."/>
            <person name="Petersen F."/>
            <person name="Wong J."/>
        </authorList>
    </citation>
    <scope>NUCLEOTIDE SEQUENCE</scope>
    <source>
        <strain evidence="1">GSM-AAB239-AS_SAM_17_03QT</strain>
    </source>
</reference>
<evidence type="ECO:0000313" key="1">
    <source>
        <dbReference type="EMBL" id="KAJ6813686.1"/>
    </source>
</evidence>
<proteinExistence type="predicted"/>
<keyword evidence="2" id="KW-1185">Reference proteome</keyword>
<protein>
    <recommendedName>
        <fullName evidence="3">Secreted protein</fullName>
    </recommendedName>
</protein>
<evidence type="ECO:0008006" key="3">
    <source>
        <dbReference type="Google" id="ProtNLM"/>
    </source>
</evidence>
<sequence>MPLSTKLLLVACFYATKLYKIVASRDHKARYAFGWRLVKIVLKILVIQDFLQCDPEAVKIWRSTGGSSAQKTDCAIFCYEGCDVVRSRLPF</sequence>
<dbReference type="AlphaFoldDB" id="A0AAX6FBI7"/>
<reference evidence="1" key="2">
    <citation type="submission" date="2023-04" db="EMBL/GenBank/DDBJ databases">
        <authorList>
            <person name="Bruccoleri R.E."/>
            <person name="Oakeley E.J."/>
            <person name="Faust A.-M."/>
            <person name="Dessus-Babus S."/>
            <person name="Altorfer M."/>
            <person name="Burckhardt D."/>
            <person name="Oertli M."/>
            <person name="Naumann U."/>
            <person name="Petersen F."/>
            <person name="Wong J."/>
        </authorList>
    </citation>
    <scope>NUCLEOTIDE SEQUENCE</scope>
    <source>
        <strain evidence="1">GSM-AAB239-AS_SAM_17_03QT</strain>
        <tissue evidence="1">Leaf</tissue>
    </source>
</reference>
<organism evidence="1 2">
    <name type="scientific">Iris pallida</name>
    <name type="common">Sweet iris</name>
    <dbReference type="NCBI Taxonomy" id="29817"/>
    <lineage>
        <taxon>Eukaryota</taxon>
        <taxon>Viridiplantae</taxon>
        <taxon>Streptophyta</taxon>
        <taxon>Embryophyta</taxon>
        <taxon>Tracheophyta</taxon>
        <taxon>Spermatophyta</taxon>
        <taxon>Magnoliopsida</taxon>
        <taxon>Liliopsida</taxon>
        <taxon>Asparagales</taxon>
        <taxon>Iridaceae</taxon>
        <taxon>Iridoideae</taxon>
        <taxon>Irideae</taxon>
        <taxon>Iris</taxon>
    </lineage>
</organism>
<evidence type="ECO:0000313" key="2">
    <source>
        <dbReference type="Proteomes" id="UP001140949"/>
    </source>
</evidence>
<comment type="caution">
    <text evidence="1">The sequence shown here is derived from an EMBL/GenBank/DDBJ whole genome shotgun (WGS) entry which is preliminary data.</text>
</comment>
<dbReference type="EMBL" id="JANAVB010030220">
    <property type="protein sequence ID" value="KAJ6813686.1"/>
    <property type="molecule type" value="Genomic_DNA"/>
</dbReference>
<accession>A0AAX6FBI7</accession>
<gene>
    <name evidence="1" type="ORF">M6B38_142690</name>
</gene>